<proteinExistence type="predicted"/>
<dbReference type="Gene3D" id="3.30.200.20">
    <property type="entry name" value="Phosphorylase Kinase, domain 1"/>
    <property type="match status" value="1"/>
</dbReference>
<dbReference type="PROSITE" id="PS00107">
    <property type="entry name" value="PROTEIN_KINASE_ATP"/>
    <property type="match status" value="1"/>
</dbReference>
<dbReference type="PROSITE" id="PS00109">
    <property type="entry name" value="PROTEIN_KINASE_TYR"/>
    <property type="match status" value="1"/>
</dbReference>
<dbReference type="InterPro" id="IPR011009">
    <property type="entry name" value="Kinase-like_dom_sf"/>
</dbReference>
<reference evidence="8" key="1">
    <citation type="journal article" date="2021" name="PeerJ">
        <title>Extensive microbial diversity within the chicken gut microbiome revealed by metagenomics and culture.</title>
        <authorList>
            <person name="Gilroy R."/>
            <person name="Ravi A."/>
            <person name="Getino M."/>
            <person name="Pursley I."/>
            <person name="Horton D.L."/>
            <person name="Alikhan N.F."/>
            <person name="Baker D."/>
            <person name="Gharbi K."/>
            <person name="Hall N."/>
            <person name="Watson M."/>
            <person name="Adriaenssens E.M."/>
            <person name="Foster-Nyarko E."/>
            <person name="Jarju S."/>
            <person name="Secka A."/>
            <person name="Antonio M."/>
            <person name="Oren A."/>
            <person name="Chaudhuri R.R."/>
            <person name="La Ragione R."/>
            <person name="Hildebrand F."/>
            <person name="Pallen M.J."/>
        </authorList>
    </citation>
    <scope>NUCLEOTIDE SEQUENCE</scope>
    <source>
        <strain evidence="8">CHK189-11263</strain>
    </source>
</reference>
<dbReference type="Proteomes" id="UP000824208">
    <property type="component" value="Unassembled WGS sequence"/>
</dbReference>
<dbReference type="InterPro" id="IPR017441">
    <property type="entry name" value="Protein_kinase_ATP_BS"/>
</dbReference>
<feature type="transmembrane region" description="Helical" evidence="6">
    <location>
        <begin position="338"/>
        <end position="358"/>
    </location>
</feature>
<dbReference type="Gene3D" id="3.40.190.10">
    <property type="entry name" value="Periplasmic binding protein-like II"/>
    <property type="match status" value="2"/>
</dbReference>
<dbReference type="Pfam" id="PF00069">
    <property type="entry name" value="Pkinase"/>
    <property type="match status" value="1"/>
</dbReference>
<dbReference type="AlphaFoldDB" id="A0A9D2MCR8"/>
<dbReference type="InterPro" id="IPR008266">
    <property type="entry name" value="Tyr_kinase_AS"/>
</dbReference>
<sequence length="654" mass="71012">MQIRCSNCFQEYEADYGVCPYCGYSEGDATAEAYCLTPGTEIAGRYLIGRMLGLGGFGITYQAWDQKLETVMAVKEYYPSGLVNRLPGQAEVMLVASKREEEFRYGKERFLEEARNLARFNTHPNIVNVYDFFEANNTAYIVMEFLDGQTLSKFLQQSGAPLPWERCLELAQDVCAALSALHAQNILHRDVSPDNIFLCRNGAVKLIDFGAARFASDQGSPLTIVVKPGFAPPEQYERVNRQGPWTDIYALGGTLYYALTGQKPPESTDRKIQDELVSPSALRADIPEHVSVAILRAMALDPRFRYQRVEEFQAVLTAQKKAVPLEAARRRRKRRRTLGICASLLVLAAAFGTFALLWHSRQLPQADLTLWYRSTGEEALDTAKEEALQAIIERFTQEYTGVTVSVEGIPAAEYARRLGESVDGAGPDLYESTGLDGAALPNAAGLDGPLEALAQTDPAAAAPLEGERQYPTGLALPLLYVNTSLGSVGSSDDVSALAGACEAAGSTLALSPACGALFTALYGPEVEDYAAPSALEDFLSGEVLLYLGSSADYPAIQEAMPGLYQVQFPACGQAAYTCATLWSVTDSGGDEERAATALLEFFSSDAAQDYFHIRHRSGAIPISPAVREEYAAVYPEFSALSEYLALPYAAGPTS</sequence>
<dbReference type="PANTHER" id="PTHR43289:SF34">
    <property type="entry name" value="SERINE_THREONINE-PROTEIN KINASE YBDM-RELATED"/>
    <property type="match status" value="1"/>
</dbReference>
<evidence type="ECO:0000259" key="7">
    <source>
        <dbReference type="PROSITE" id="PS50011"/>
    </source>
</evidence>
<dbReference type="InterPro" id="IPR000719">
    <property type="entry name" value="Prot_kinase_dom"/>
</dbReference>
<dbReference type="PROSITE" id="PS50011">
    <property type="entry name" value="PROTEIN_KINASE_DOM"/>
    <property type="match status" value="1"/>
</dbReference>
<evidence type="ECO:0000256" key="6">
    <source>
        <dbReference type="SAM" id="Phobius"/>
    </source>
</evidence>
<dbReference type="CDD" id="cd14014">
    <property type="entry name" value="STKc_PknB_like"/>
    <property type="match status" value="1"/>
</dbReference>
<comment type="caution">
    <text evidence="8">The sequence shown here is derived from an EMBL/GenBank/DDBJ whole genome shotgun (WGS) entry which is preliminary data.</text>
</comment>
<feature type="domain" description="Protein kinase" evidence="7">
    <location>
        <begin position="46"/>
        <end position="316"/>
    </location>
</feature>
<evidence type="ECO:0000256" key="1">
    <source>
        <dbReference type="ARBA" id="ARBA00022679"/>
    </source>
</evidence>
<evidence type="ECO:0000256" key="4">
    <source>
        <dbReference type="ARBA" id="ARBA00022840"/>
    </source>
</evidence>
<keyword evidence="1" id="KW-0808">Transferase</keyword>
<dbReference type="GO" id="GO:0004674">
    <property type="term" value="F:protein serine/threonine kinase activity"/>
    <property type="evidence" value="ECO:0007669"/>
    <property type="project" value="TreeGrafter"/>
</dbReference>
<keyword evidence="4 5" id="KW-0067">ATP-binding</keyword>
<dbReference type="Pfam" id="PF13531">
    <property type="entry name" value="SBP_bac_11"/>
    <property type="match status" value="1"/>
</dbReference>
<reference evidence="8" key="2">
    <citation type="submission" date="2021-04" db="EMBL/GenBank/DDBJ databases">
        <authorList>
            <person name="Gilroy R."/>
        </authorList>
    </citation>
    <scope>NUCLEOTIDE SEQUENCE</scope>
    <source>
        <strain evidence="8">CHK189-11263</strain>
    </source>
</reference>
<keyword evidence="3" id="KW-0418">Kinase</keyword>
<keyword evidence="6" id="KW-0812">Transmembrane</keyword>
<dbReference type="GO" id="GO:0005524">
    <property type="term" value="F:ATP binding"/>
    <property type="evidence" value="ECO:0007669"/>
    <property type="project" value="UniProtKB-UniRule"/>
</dbReference>
<dbReference type="Gene3D" id="1.10.510.10">
    <property type="entry name" value="Transferase(Phosphotransferase) domain 1"/>
    <property type="match status" value="1"/>
</dbReference>
<dbReference type="SUPFAM" id="SSF56112">
    <property type="entry name" value="Protein kinase-like (PK-like)"/>
    <property type="match status" value="1"/>
</dbReference>
<keyword evidence="6" id="KW-1133">Transmembrane helix</keyword>
<evidence type="ECO:0000256" key="2">
    <source>
        <dbReference type="ARBA" id="ARBA00022741"/>
    </source>
</evidence>
<gene>
    <name evidence="8" type="ORF">H9714_09715</name>
</gene>
<accession>A0A9D2MCR8</accession>
<dbReference type="EMBL" id="DWYC01000087">
    <property type="protein sequence ID" value="HJB57814.1"/>
    <property type="molecule type" value="Genomic_DNA"/>
</dbReference>
<keyword evidence="6" id="KW-0472">Membrane</keyword>
<organism evidence="8 9">
    <name type="scientific">Candidatus Flavonifractor intestinipullorum</name>
    <dbReference type="NCBI Taxonomy" id="2838587"/>
    <lineage>
        <taxon>Bacteria</taxon>
        <taxon>Bacillati</taxon>
        <taxon>Bacillota</taxon>
        <taxon>Clostridia</taxon>
        <taxon>Eubacteriales</taxon>
        <taxon>Oscillospiraceae</taxon>
        <taxon>Flavonifractor</taxon>
    </lineage>
</organism>
<dbReference type="SUPFAM" id="SSF53850">
    <property type="entry name" value="Periplasmic binding protein-like II"/>
    <property type="match status" value="1"/>
</dbReference>
<name>A0A9D2MCR8_9FIRM</name>
<evidence type="ECO:0000313" key="9">
    <source>
        <dbReference type="Proteomes" id="UP000824208"/>
    </source>
</evidence>
<evidence type="ECO:0000256" key="3">
    <source>
        <dbReference type="ARBA" id="ARBA00022777"/>
    </source>
</evidence>
<keyword evidence="2 5" id="KW-0547">Nucleotide-binding</keyword>
<evidence type="ECO:0000313" key="8">
    <source>
        <dbReference type="EMBL" id="HJB57814.1"/>
    </source>
</evidence>
<evidence type="ECO:0000256" key="5">
    <source>
        <dbReference type="PROSITE-ProRule" id="PRU10141"/>
    </source>
</evidence>
<feature type="binding site" evidence="5">
    <location>
        <position position="75"/>
    </location>
    <ligand>
        <name>ATP</name>
        <dbReference type="ChEBI" id="CHEBI:30616"/>
    </ligand>
</feature>
<dbReference type="PANTHER" id="PTHR43289">
    <property type="entry name" value="MITOGEN-ACTIVATED PROTEIN KINASE KINASE KINASE 20-RELATED"/>
    <property type="match status" value="1"/>
</dbReference>
<protein>
    <submittedName>
        <fullName evidence="8">Extracellular solute-binding protein</fullName>
    </submittedName>
</protein>